<feature type="compositionally biased region" description="Low complexity" evidence="1">
    <location>
        <begin position="750"/>
        <end position="771"/>
    </location>
</feature>
<feature type="compositionally biased region" description="Polar residues" evidence="1">
    <location>
        <begin position="274"/>
        <end position="286"/>
    </location>
</feature>
<evidence type="ECO:0000313" key="2">
    <source>
        <dbReference type="EMBL" id="TEB31568.1"/>
    </source>
</evidence>
<feature type="compositionally biased region" description="Basic and acidic residues" evidence="1">
    <location>
        <begin position="67"/>
        <end position="80"/>
    </location>
</feature>
<feature type="compositionally biased region" description="Polar residues" evidence="1">
    <location>
        <begin position="208"/>
        <end position="219"/>
    </location>
</feature>
<proteinExistence type="predicted"/>
<feature type="compositionally biased region" description="Pro residues" evidence="1">
    <location>
        <begin position="264"/>
        <end position="273"/>
    </location>
</feature>
<accession>A0A4Y7TCB9</accession>
<feature type="compositionally biased region" description="Low complexity" evidence="1">
    <location>
        <begin position="1247"/>
        <end position="1256"/>
    </location>
</feature>
<feature type="compositionally biased region" description="Basic and acidic residues" evidence="1">
    <location>
        <begin position="466"/>
        <end position="477"/>
    </location>
</feature>
<feature type="compositionally biased region" description="Polar residues" evidence="1">
    <location>
        <begin position="234"/>
        <end position="251"/>
    </location>
</feature>
<protein>
    <submittedName>
        <fullName evidence="2">Uncharacterized protein</fullName>
    </submittedName>
</protein>
<organism evidence="2 3">
    <name type="scientific">Coprinellus micaceus</name>
    <name type="common">Glistening ink-cap mushroom</name>
    <name type="synonym">Coprinus micaceus</name>
    <dbReference type="NCBI Taxonomy" id="71717"/>
    <lineage>
        <taxon>Eukaryota</taxon>
        <taxon>Fungi</taxon>
        <taxon>Dikarya</taxon>
        <taxon>Basidiomycota</taxon>
        <taxon>Agaricomycotina</taxon>
        <taxon>Agaricomycetes</taxon>
        <taxon>Agaricomycetidae</taxon>
        <taxon>Agaricales</taxon>
        <taxon>Agaricineae</taxon>
        <taxon>Psathyrellaceae</taxon>
        <taxon>Coprinellus</taxon>
    </lineage>
</organism>
<feature type="region of interest" description="Disordered" evidence="1">
    <location>
        <begin position="521"/>
        <end position="782"/>
    </location>
</feature>
<gene>
    <name evidence="2" type="ORF">FA13DRAFT_1709529</name>
</gene>
<feature type="region of interest" description="Disordered" evidence="1">
    <location>
        <begin position="1178"/>
        <end position="1198"/>
    </location>
</feature>
<evidence type="ECO:0000256" key="1">
    <source>
        <dbReference type="SAM" id="MobiDB-lite"/>
    </source>
</evidence>
<feature type="compositionally biased region" description="Polar residues" evidence="1">
    <location>
        <begin position="1178"/>
        <end position="1197"/>
    </location>
</feature>
<feature type="compositionally biased region" description="Polar residues" evidence="1">
    <location>
        <begin position="418"/>
        <end position="427"/>
    </location>
</feature>
<feature type="compositionally biased region" description="Polar residues" evidence="1">
    <location>
        <begin position="645"/>
        <end position="681"/>
    </location>
</feature>
<keyword evidence="3" id="KW-1185">Reference proteome</keyword>
<comment type="caution">
    <text evidence="2">The sequence shown here is derived from an EMBL/GenBank/DDBJ whole genome shotgun (WGS) entry which is preliminary data.</text>
</comment>
<feature type="region of interest" description="Disordered" evidence="1">
    <location>
        <begin position="1"/>
        <end position="164"/>
    </location>
</feature>
<feature type="compositionally biased region" description="Basic and acidic residues" evidence="1">
    <location>
        <begin position="541"/>
        <end position="594"/>
    </location>
</feature>
<dbReference type="STRING" id="71717.A0A4Y7TCB9"/>
<feature type="compositionally biased region" description="Low complexity" evidence="1">
    <location>
        <begin position="293"/>
        <end position="303"/>
    </location>
</feature>
<feature type="region of interest" description="Disordered" evidence="1">
    <location>
        <begin position="393"/>
        <end position="506"/>
    </location>
</feature>
<feature type="region of interest" description="Disordered" evidence="1">
    <location>
        <begin position="888"/>
        <end position="915"/>
    </location>
</feature>
<feature type="compositionally biased region" description="Polar residues" evidence="1">
    <location>
        <begin position="400"/>
        <end position="411"/>
    </location>
</feature>
<feature type="compositionally biased region" description="Low complexity" evidence="1">
    <location>
        <begin position="625"/>
        <end position="644"/>
    </location>
</feature>
<dbReference type="Proteomes" id="UP000298030">
    <property type="component" value="Unassembled WGS sequence"/>
</dbReference>
<feature type="compositionally biased region" description="Low complexity" evidence="1">
    <location>
        <begin position="728"/>
        <end position="739"/>
    </location>
</feature>
<sequence>MSAPAPNRQPRGHTTAYVGGGRRQERPRPGEAPPTALTQHARAPLQPENSDGHPLNPGSEDEEAPIDDGRGLQHTDDRTRVVIASHWQAGALPNRHMPSSSPEGRISTTAADALEDRSLPQSRLAPPQHPQHAQPGATPVATSRTQNRPRRRVASGTPGLSFLAANSAPHVDSVTAQPSANSDSTPTEALLLRSNNLSFPSGFPETPRTASSTHFSGDSPSRFDLDAIGVAPLDSSSPSGGRPRLTSQASTLDDVAYLRTLSQGPPPPVPPNPFQSSLNTVDSNSGVREDDVPSSPTSISTTASDPEILHIRCANVNQAILDHTNFDDLRSRTPRASGVPDTQDREDRAVDAYVRTYGELPYAHEARQLGAIAHQGMLGTPVNPVVLITSESPGSEELSAMTSDSPPTSSRGPRAESQYFTPTSLTFQDPFVDPPAGILSRPESTNDNGLVSRWSDETEYDAPTGNRHELHSTHVDENVSPEGRPSPATTAQASPDPAAASEGDFDSCERVERSILDMAMSSLSTGRKGKEREVIPWLGRSRKETDGNEQDGKEKVGKEGDGNGKEKGGKEKEKEKEKEKGGKEKEKGGKEKKEKGKAKGKLLDKLGQELNTLKDLLMPPMGSLSRSSTPTNTSRSPSPRSPTTGFQQSQAGSPISGTDYSNTPSDISPQLSRAHTPSPGTSAVYPDPTFRRTLRSLPTRIQPQPSSDFTSAPLPTSEETSGVPSAPPEEASTPASAPADTVQASDTVADDTNTAPAHPATAPVDTDTTDTVADRSTSRSAAGAVNRHAYILEDGENEPSPDAVRPVDVNILLQDEFWLTAPFLTSFFMGDSGISSSSVGTNPRTTPFASSSRTTLEQVLLSPAQRQRQLRLFVDALVSHIRANTGAIVGSSSTGGHQASGGDNGKDGRRVGAGPPANWISWESRHYPARAPVVSSPKSREHCVYMHENTVDWILKVDSGLELIHQARSNDVAIAGRAYSTCKGAGDLGFGSSSIPLSPPCLNIRPLTPLNASECPKNRVSLGIGIYWQEMAKTDRWVMSHPFASLHQLYTRFSSNLWVLCDQQLEDPYPLKSDAIDDSSIPARPPTLLAGPFSLLPSPSPELGHPWALCSPLPSQPQPTQQVSQWEVLRTPPSIQTGSKRSHDFSGVENSFSDVTKRRVIPSYDPRMVVRLDTLADAQQQSNTSPHYSSHPTTFNPRSVPLDIRAPEELAAVNKFLLTLVRDAASSIHPLPVNNPPPLPAGRLSDTTTTTPAATPLEMDTPQPNPTTLPCKATATTEACIPASTPSGRLSLRPGLQPPPLEVPATQVRSAELAQLPPPDPSPREQLTLLIRLYPIKTTPQQVSVSMPDTFDHLRVSRGTSHLTPPEYGSKAMCPIVPLKSAPGSYAESSTSRADSDPMELT</sequence>
<feature type="region of interest" description="Disordered" evidence="1">
    <location>
        <begin position="1229"/>
        <end position="1265"/>
    </location>
</feature>
<feature type="region of interest" description="Disordered" evidence="1">
    <location>
        <begin position="196"/>
        <end position="303"/>
    </location>
</feature>
<reference evidence="2 3" key="1">
    <citation type="journal article" date="2019" name="Nat. Ecol. Evol.">
        <title>Megaphylogeny resolves global patterns of mushroom evolution.</title>
        <authorList>
            <person name="Varga T."/>
            <person name="Krizsan K."/>
            <person name="Foldi C."/>
            <person name="Dima B."/>
            <person name="Sanchez-Garcia M."/>
            <person name="Sanchez-Ramirez S."/>
            <person name="Szollosi G.J."/>
            <person name="Szarkandi J.G."/>
            <person name="Papp V."/>
            <person name="Albert L."/>
            <person name="Andreopoulos W."/>
            <person name="Angelini C."/>
            <person name="Antonin V."/>
            <person name="Barry K.W."/>
            <person name="Bougher N.L."/>
            <person name="Buchanan P."/>
            <person name="Buyck B."/>
            <person name="Bense V."/>
            <person name="Catcheside P."/>
            <person name="Chovatia M."/>
            <person name="Cooper J."/>
            <person name="Damon W."/>
            <person name="Desjardin D."/>
            <person name="Finy P."/>
            <person name="Geml J."/>
            <person name="Haridas S."/>
            <person name="Hughes K."/>
            <person name="Justo A."/>
            <person name="Karasinski D."/>
            <person name="Kautmanova I."/>
            <person name="Kiss B."/>
            <person name="Kocsube S."/>
            <person name="Kotiranta H."/>
            <person name="LaButti K.M."/>
            <person name="Lechner B.E."/>
            <person name="Liimatainen K."/>
            <person name="Lipzen A."/>
            <person name="Lukacs Z."/>
            <person name="Mihaltcheva S."/>
            <person name="Morgado L.N."/>
            <person name="Niskanen T."/>
            <person name="Noordeloos M.E."/>
            <person name="Ohm R.A."/>
            <person name="Ortiz-Santana B."/>
            <person name="Ovrebo C."/>
            <person name="Racz N."/>
            <person name="Riley R."/>
            <person name="Savchenko A."/>
            <person name="Shiryaev A."/>
            <person name="Soop K."/>
            <person name="Spirin V."/>
            <person name="Szebenyi C."/>
            <person name="Tomsovsky M."/>
            <person name="Tulloss R.E."/>
            <person name="Uehling J."/>
            <person name="Grigoriev I.V."/>
            <person name="Vagvolgyi C."/>
            <person name="Papp T."/>
            <person name="Martin F.M."/>
            <person name="Miettinen O."/>
            <person name="Hibbett D.S."/>
            <person name="Nagy L.G."/>
        </authorList>
    </citation>
    <scope>NUCLEOTIDE SEQUENCE [LARGE SCALE GENOMIC DNA]</scope>
    <source>
        <strain evidence="2 3">FP101781</strain>
    </source>
</reference>
<feature type="compositionally biased region" description="Polar residues" evidence="1">
    <location>
        <begin position="97"/>
        <end position="110"/>
    </location>
</feature>
<feature type="compositionally biased region" description="Polar residues" evidence="1">
    <location>
        <begin position="699"/>
        <end position="723"/>
    </location>
</feature>
<evidence type="ECO:0000313" key="3">
    <source>
        <dbReference type="Proteomes" id="UP000298030"/>
    </source>
</evidence>
<dbReference type="OrthoDB" id="6155966at2759"/>
<name>A0A4Y7TCB9_COPMI</name>
<dbReference type="EMBL" id="QPFP01000018">
    <property type="protein sequence ID" value="TEB31568.1"/>
    <property type="molecule type" value="Genomic_DNA"/>
</dbReference>
<feature type="region of interest" description="Disordered" evidence="1">
    <location>
        <begin position="1380"/>
        <end position="1402"/>
    </location>
</feature>